<dbReference type="PANTHER" id="PTHR10293">
    <property type="entry name" value="GLUTAREDOXIN FAMILY MEMBER"/>
    <property type="match status" value="1"/>
</dbReference>
<dbReference type="AlphaFoldDB" id="A0A815Y721"/>
<dbReference type="InterPro" id="IPR033658">
    <property type="entry name" value="GRX_PICOT-like"/>
</dbReference>
<keyword evidence="2" id="KW-0479">Metal-binding</keyword>
<dbReference type="GO" id="GO:0046872">
    <property type="term" value="F:metal ion binding"/>
    <property type="evidence" value="ECO:0007669"/>
    <property type="project" value="UniProtKB-KW"/>
</dbReference>
<sequence length="212" mass="23556">MNSSLLFRRGIQQYSIRSFNNISSRFTSSSSSTTTKSPSESSPIDSELKNKITDFIKANKVAIFIKGEPNAPSMMVKFFRFESSPIDSELKNKITDFIKANKVAIFIKGEPNAPSCGFSNAVLQILKLHGCEFKSKNILEDVKLRETMKIYSNWPTFPQVYFNGEFVGGCDILLQMHQSGELVEELKKVGIQSKLSNLKNTAPSSSSSSSSN</sequence>
<dbReference type="GO" id="GO:0051537">
    <property type="term" value="F:2 iron, 2 sulfur cluster binding"/>
    <property type="evidence" value="ECO:0007669"/>
    <property type="project" value="UniProtKB-KW"/>
</dbReference>
<evidence type="ECO:0000313" key="11">
    <source>
        <dbReference type="Proteomes" id="UP000663834"/>
    </source>
</evidence>
<dbReference type="SUPFAM" id="SSF52833">
    <property type="entry name" value="Thioredoxin-like"/>
    <property type="match status" value="1"/>
</dbReference>
<proteinExistence type="predicted"/>
<evidence type="ECO:0000313" key="10">
    <source>
        <dbReference type="EMBL" id="CAF1566659.1"/>
    </source>
</evidence>
<keyword evidence="5" id="KW-0676">Redox-active center</keyword>
<evidence type="ECO:0000256" key="5">
    <source>
        <dbReference type="ARBA" id="ARBA00023284"/>
    </source>
</evidence>
<reference evidence="10" key="1">
    <citation type="submission" date="2021-02" db="EMBL/GenBank/DDBJ databases">
        <authorList>
            <person name="Nowell W R."/>
        </authorList>
    </citation>
    <scope>NUCLEOTIDE SEQUENCE</scope>
</reference>
<feature type="domain" description="Glutaredoxin" evidence="9">
    <location>
        <begin position="103"/>
        <end position="167"/>
    </location>
</feature>
<evidence type="ECO:0000256" key="6">
    <source>
        <dbReference type="ARBA" id="ARBA00067456"/>
    </source>
</evidence>
<dbReference type="OrthoDB" id="415696at2759"/>
<dbReference type="Proteomes" id="UP000663834">
    <property type="component" value="Unassembled WGS sequence"/>
</dbReference>
<dbReference type="Pfam" id="PF00462">
    <property type="entry name" value="Glutaredoxin"/>
    <property type="match status" value="1"/>
</dbReference>
<dbReference type="InterPro" id="IPR036249">
    <property type="entry name" value="Thioredoxin-like_sf"/>
</dbReference>
<feature type="compositionally biased region" description="Low complexity" evidence="8">
    <location>
        <begin position="26"/>
        <end position="44"/>
    </location>
</feature>
<dbReference type="PROSITE" id="PS51354">
    <property type="entry name" value="GLUTAREDOXIN_2"/>
    <property type="match status" value="1"/>
</dbReference>
<dbReference type="FunFam" id="3.40.30.10:FF:000005">
    <property type="entry name" value="Glutaredoxin 5"/>
    <property type="match status" value="1"/>
</dbReference>
<keyword evidence="1" id="KW-0001">2Fe-2S</keyword>
<name>A0A815Y721_9BILA</name>
<dbReference type="GO" id="GO:0005759">
    <property type="term" value="C:mitochondrial matrix"/>
    <property type="evidence" value="ECO:0007669"/>
    <property type="project" value="TreeGrafter"/>
</dbReference>
<evidence type="ECO:0000256" key="4">
    <source>
        <dbReference type="ARBA" id="ARBA00023014"/>
    </source>
</evidence>
<protein>
    <recommendedName>
        <fullName evidence="6">Glutaredoxin-related protein 5, mitochondrial</fullName>
    </recommendedName>
    <alternativeName>
        <fullName evidence="7">Monothiol glutaredoxin-5</fullName>
    </alternativeName>
</protein>
<dbReference type="EMBL" id="CAJNOW010009585">
    <property type="protein sequence ID" value="CAF1566659.1"/>
    <property type="molecule type" value="Genomic_DNA"/>
</dbReference>
<keyword evidence="3" id="KW-0408">Iron</keyword>
<gene>
    <name evidence="10" type="ORF">KQP761_LOCUS18808</name>
</gene>
<organism evidence="10 11">
    <name type="scientific">Rotaria magnacalcarata</name>
    <dbReference type="NCBI Taxonomy" id="392030"/>
    <lineage>
        <taxon>Eukaryota</taxon>
        <taxon>Metazoa</taxon>
        <taxon>Spiralia</taxon>
        <taxon>Gnathifera</taxon>
        <taxon>Rotifera</taxon>
        <taxon>Eurotatoria</taxon>
        <taxon>Bdelloidea</taxon>
        <taxon>Philodinida</taxon>
        <taxon>Philodinidae</taxon>
        <taxon>Rotaria</taxon>
    </lineage>
</organism>
<evidence type="ECO:0000256" key="7">
    <source>
        <dbReference type="ARBA" id="ARBA00076083"/>
    </source>
</evidence>
<dbReference type="NCBIfam" id="TIGR00365">
    <property type="entry name" value="Grx4 family monothiol glutaredoxin"/>
    <property type="match status" value="1"/>
</dbReference>
<dbReference type="PANTHER" id="PTHR10293:SF16">
    <property type="entry name" value="GLUTAREDOXIN-RELATED PROTEIN 5, MITOCHONDRIAL"/>
    <property type="match status" value="1"/>
</dbReference>
<evidence type="ECO:0000259" key="9">
    <source>
        <dbReference type="Pfam" id="PF00462"/>
    </source>
</evidence>
<dbReference type="InterPro" id="IPR002109">
    <property type="entry name" value="Glutaredoxin"/>
</dbReference>
<accession>A0A815Y721</accession>
<dbReference type="Gene3D" id="3.40.30.10">
    <property type="entry name" value="Glutaredoxin"/>
    <property type="match status" value="1"/>
</dbReference>
<evidence type="ECO:0000256" key="3">
    <source>
        <dbReference type="ARBA" id="ARBA00023004"/>
    </source>
</evidence>
<keyword evidence="4" id="KW-0411">Iron-sulfur</keyword>
<comment type="caution">
    <text evidence="10">The sequence shown here is derived from an EMBL/GenBank/DDBJ whole genome shotgun (WGS) entry which is preliminary data.</text>
</comment>
<feature type="region of interest" description="Disordered" evidence="8">
    <location>
        <begin position="26"/>
        <end position="45"/>
    </location>
</feature>
<evidence type="ECO:0000256" key="2">
    <source>
        <dbReference type="ARBA" id="ARBA00022723"/>
    </source>
</evidence>
<dbReference type="InterPro" id="IPR004480">
    <property type="entry name" value="Monothiol_GRX-rel"/>
</dbReference>
<evidence type="ECO:0000256" key="1">
    <source>
        <dbReference type="ARBA" id="ARBA00022714"/>
    </source>
</evidence>
<evidence type="ECO:0000256" key="8">
    <source>
        <dbReference type="SAM" id="MobiDB-lite"/>
    </source>
</evidence>
<dbReference type="CDD" id="cd03028">
    <property type="entry name" value="GRX_PICOT_like"/>
    <property type="match status" value="1"/>
</dbReference>